<sequence>MAVDAELESSNQEIRTTPAATSETTGATTPSPPPSLYDGVSVASLSSSEDPLAEADSGDAGAAVSADEGVTTPEEGSTADALAAPLQLHLHALPKPATAASKEAFRQEIQRDSVECLTNTTLVAAADATTAEHRPLCSTVSSPGSSRTDDCTSACASSLIGPCNPCYNPSSRNTVTALLCKPLSYWRNAEGEPLSRRKVLSALQQQKTPPESPELRQQEQQPNQQQHCRGSAFDAPLNALETAAGTGGAGRSDLAGAAAYAPAETSAEQ</sequence>
<proteinExistence type="predicted"/>
<accession>A0A1D3D3G2</accession>
<evidence type="ECO:0000313" key="2">
    <source>
        <dbReference type="EMBL" id="OEH77995.1"/>
    </source>
</evidence>
<organism evidence="2 3">
    <name type="scientific">Cyclospora cayetanensis</name>
    <dbReference type="NCBI Taxonomy" id="88456"/>
    <lineage>
        <taxon>Eukaryota</taxon>
        <taxon>Sar</taxon>
        <taxon>Alveolata</taxon>
        <taxon>Apicomplexa</taxon>
        <taxon>Conoidasida</taxon>
        <taxon>Coccidia</taxon>
        <taxon>Eucoccidiorida</taxon>
        <taxon>Eimeriorina</taxon>
        <taxon>Eimeriidae</taxon>
        <taxon>Cyclospora</taxon>
    </lineage>
</organism>
<dbReference type="Proteomes" id="UP000095192">
    <property type="component" value="Unassembled WGS sequence"/>
</dbReference>
<protein>
    <submittedName>
        <fullName evidence="2">Uncharacterized protein</fullName>
    </submittedName>
</protein>
<gene>
    <name evidence="2" type="ORF">cyc_06471</name>
</gene>
<dbReference type="EMBL" id="JROU02000906">
    <property type="protein sequence ID" value="OEH77995.1"/>
    <property type="molecule type" value="Genomic_DNA"/>
</dbReference>
<dbReference type="AlphaFoldDB" id="A0A1D3D3G2"/>
<feature type="compositionally biased region" description="Low complexity" evidence="1">
    <location>
        <begin position="255"/>
        <end position="269"/>
    </location>
</feature>
<keyword evidence="3" id="KW-1185">Reference proteome</keyword>
<name>A0A1D3D3G2_9EIME</name>
<feature type="region of interest" description="Disordered" evidence="1">
    <location>
        <begin position="201"/>
        <end position="269"/>
    </location>
</feature>
<feature type="region of interest" description="Disordered" evidence="1">
    <location>
        <begin position="1"/>
        <end position="80"/>
    </location>
</feature>
<evidence type="ECO:0000256" key="1">
    <source>
        <dbReference type="SAM" id="MobiDB-lite"/>
    </source>
</evidence>
<dbReference type="VEuPathDB" id="ToxoDB:cyc_06471"/>
<feature type="compositionally biased region" description="Low complexity" evidence="1">
    <location>
        <begin position="58"/>
        <end position="70"/>
    </location>
</feature>
<reference evidence="2 3" key="1">
    <citation type="journal article" date="2016" name="BMC Genomics">
        <title>Comparative genomics reveals Cyclospora cayetanensis possesses coccidia-like metabolism and invasion components but unique surface antigens.</title>
        <authorList>
            <person name="Liu S."/>
            <person name="Wang L."/>
            <person name="Zheng H."/>
            <person name="Xu Z."/>
            <person name="Roellig D.M."/>
            <person name="Li N."/>
            <person name="Frace M.A."/>
            <person name="Tang K."/>
            <person name="Arrowood M.J."/>
            <person name="Moss D.M."/>
            <person name="Zhang L."/>
            <person name="Feng Y."/>
            <person name="Xiao L."/>
        </authorList>
    </citation>
    <scope>NUCLEOTIDE SEQUENCE [LARGE SCALE GENOMIC DNA]</scope>
    <source>
        <strain evidence="2 3">CHN_HEN01</strain>
    </source>
</reference>
<dbReference type="InParanoid" id="A0A1D3D3G2"/>
<feature type="compositionally biased region" description="Low complexity" evidence="1">
    <location>
        <begin position="16"/>
        <end position="29"/>
    </location>
</feature>
<evidence type="ECO:0000313" key="3">
    <source>
        <dbReference type="Proteomes" id="UP000095192"/>
    </source>
</evidence>
<comment type="caution">
    <text evidence="2">The sequence shown here is derived from an EMBL/GenBank/DDBJ whole genome shotgun (WGS) entry which is preliminary data.</text>
</comment>